<organism evidence="3 4">
    <name type="scientific">Halobacillus litoralis</name>
    <dbReference type="NCBI Taxonomy" id="45668"/>
    <lineage>
        <taxon>Bacteria</taxon>
        <taxon>Bacillati</taxon>
        <taxon>Bacillota</taxon>
        <taxon>Bacilli</taxon>
        <taxon>Bacillales</taxon>
        <taxon>Bacillaceae</taxon>
        <taxon>Halobacillus</taxon>
    </lineage>
</organism>
<protein>
    <submittedName>
        <fullName evidence="3">Capsular biosynthesis protein CpsI</fullName>
    </submittedName>
</protein>
<dbReference type="KEGG" id="hli:HLI_15170"/>
<accession>A0A410MJ10</accession>
<evidence type="ECO:0000313" key="3">
    <source>
        <dbReference type="EMBL" id="QAS54670.1"/>
    </source>
</evidence>
<keyword evidence="1" id="KW-0520">NAD</keyword>
<dbReference type="OrthoDB" id="9811743at2"/>
<dbReference type="SUPFAM" id="SSF51735">
    <property type="entry name" value="NAD(P)-binding Rossmann-fold domains"/>
    <property type="match status" value="1"/>
</dbReference>
<evidence type="ECO:0000256" key="1">
    <source>
        <dbReference type="ARBA" id="ARBA00023027"/>
    </source>
</evidence>
<dbReference type="Pfam" id="PF01370">
    <property type="entry name" value="Epimerase"/>
    <property type="match status" value="1"/>
</dbReference>
<reference evidence="3 4" key="1">
    <citation type="submission" date="2018-01" db="EMBL/GenBank/DDBJ databases">
        <title>The whole genome sequencing and assembly of Halobacillus litoralis ERB031 strain.</title>
        <authorList>
            <person name="Lee S.-J."/>
            <person name="Park M.-K."/>
            <person name="Kim J.-Y."/>
            <person name="Lee Y.-J."/>
            <person name="Yi H."/>
            <person name="Bahn Y.-S."/>
            <person name="Kim J.F."/>
            <person name="Lee D.-W."/>
        </authorList>
    </citation>
    <scope>NUCLEOTIDE SEQUENCE [LARGE SCALE GENOMIC DNA]</scope>
    <source>
        <strain evidence="3 4">ERB 031</strain>
    </source>
</reference>
<dbReference type="PANTHER" id="PTHR43574">
    <property type="entry name" value="EPIMERASE-RELATED"/>
    <property type="match status" value="1"/>
</dbReference>
<evidence type="ECO:0000313" key="4">
    <source>
        <dbReference type="Proteomes" id="UP000287756"/>
    </source>
</evidence>
<feature type="domain" description="NAD-dependent epimerase/dehydratase" evidence="2">
    <location>
        <begin position="4"/>
        <end position="235"/>
    </location>
</feature>
<evidence type="ECO:0000259" key="2">
    <source>
        <dbReference type="Pfam" id="PF01370"/>
    </source>
</evidence>
<proteinExistence type="predicted"/>
<dbReference type="RefSeq" id="WP_128525718.1">
    <property type="nucleotide sequence ID" value="NZ_CP026118.1"/>
</dbReference>
<dbReference type="EMBL" id="CP026118">
    <property type="protein sequence ID" value="QAS54670.1"/>
    <property type="molecule type" value="Genomic_DNA"/>
</dbReference>
<dbReference type="PRINTS" id="PR01713">
    <property type="entry name" value="NUCEPIMERASE"/>
</dbReference>
<dbReference type="AlphaFoldDB" id="A0A410MJ10"/>
<name>A0A410MJ10_9BACI</name>
<gene>
    <name evidence="3" type="ORF">HLI_15170</name>
</gene>
<dbReference type="InterPro" id="IPR036291">
    <property type="entry name" value="NAD(P)-bd_dom_sf"/>
</dbReference>
<dbReference type="Gene3D" id="3.40.50.720">
    <property type="entry name" value="NAD(P)-binding Rossmann-like Domain"/>
    <property type="match status" value="1"/>
</dbReference>
<dbReference type="CDD" id="cd05253">
    <property type="entry name" value="UDP_GE_SDE_e"/>
    <property type="match status" value="1"/>
</dbReference>
<dbReference type="Gene3D" id="3.90.25.10">
    <property type="entry name" value="UDP-galactose 4-epimerase, domain 1"/>
    <property type="match status" value="1"/>
</dbReference>
<dbReference type="Proteomes" id="UP000287756">
    <property type="component" value="Chromosome"/>
</dbReference>
<dbReference type="InterPro" id="IPR001509">
    <property type="entry name" value="Epimerase_deHydtase"/>
</dbReference>
<sequence length="339" mass="38918">MKKISVTGAAGFIGFNLSKRLLSEGFQVVGLDNINDYYDPNLKHSRLDILKEEKNFKLYKINLEEKERMNDFFEKERPEIVIHLAAQAGVRYSLENPQAYIESNVVGFTNILEGCRHYKVEQLIYASSSSVYGANTSLPFSVHDNVDHPISLYAATKKSNELMAHTYSHLYKLPTTGLRFFTVYGPWGRPDMALFLFTQAILNGEPIKVFNNGEMMRDFTYIDDIVESIYRLTKTTPKPNTLWSSNNPDPGTSYAPYKVYNIGNNNPVRLMDFISAIEKKLGIEAKKDFLPLQPGDVPETYADVEDLFREVDFRPQTSIKDGISNFIDWYLEYYQIDNK</sequence>